<comment type="caution">
    <text evidence="3">The sequence shown here is derived from an EMBL/GenBank/DDBJ whole genome shotgun (WGS) entry which is preliminary data.</text>
</comment>
<evidence type="ECO:0000259" key="2">
    <source>
        <dbReference type="PROSITE" id="PS50181"/>
    </source>
</evidence>
<dbReference type="Pfam" id="PF12937">
    <property type="entry name" value="F-box-like"/>
    <property type="match status" value="1"/>
</dbReference>
<name>A0AAD4E0P7_9AGAM</name>
<feature type="coiled-coil region" evidence="1">
    <location>
        <begin position="93"/>
        <end position="120"/>
    </location>
</feature>
<dbReference type="EMBL" id="JABBWK010000049">
    <property type="protein sequence ID" value="KAG1897091.1"/>
    <property type="molecule type" value="Genomic_DNA"/>
</dbReference>
<keyword evidence="1" id="KW-0175">Coiled coil</keyword>
<keyword evidence="4" id="KW-1185">Reference proteome</keyword>
<reference evidence="3" key="1">
    <citation type="journal article" date="2020" name="New Phytol.">
        <title>Comparative genomics reveals dynamic genome evolution in host specialist ectomycorrhizal fungi.</title>
        <authorList>
            <person name="Lofgren L.A."/>
            <person name="Nguyen N.H."/>
            <person name="Vilgalys R."/>
            <person name="Ruytinx J."/>
            <person name="Liao H.L."/>
            <person name="Branco S."/>
            <person name="Kuo A."/>
            <person name="LaButti K."/>
            <person name="Lipzen A."/>
            <person name="Andreopoulos W."/>
            <person name="Pangilinan J."/>
            <person name="Riley R."/>
            <person name="Hundley H."/>
            <person name="Na H."/>
            <person name="Barry K."/>
            <person name="Grigoriev I.V."/>
            <person name="Stajich J.E."/>
            <person name="Kennedy P.G."/>
        </authorList>
    </citation>
    <scope>NUCLEOTIDE SEQUENCE</scope>
    <source>
        <strain evidence="3">FC203</strain>
    </source>
</reference>
<evidence type="ECO:0000313" key="3">
    <source>
        <dbReference type="EMBL" id="KAG1897091.1"/>
    </source>
</evidence>
<sequence>MRTNSKENVNLSPASEIISALHIVLRSQAVVCLCRCTVSDVLLTIYQMPDVGTPYSQTTSPNSNHCAVEFKDQSIRAIITYRQQQLDATLHDISSLETVIDKINNLHRQLTEQKEKLISSTMLHKRLISPIWHLPTEVLSHIFVHCLPEDKYLSPASKLAPVLLTRICRRWREVAVGTPSLWDRLDVPHDVKRQRELPFCLDVWLKRSRGRLLSLALTCCFSSTMIKLRPLLQPYINQISSFSICCRVIYGKIDPLFEGLIALQELTVNKPLTEQCFSLLPPTLRIFRVTSPYSELEFFPSCEPVWANLTNVEIPIHRPDTILRLLQLCPNLCSLAIRLRFDRTEIFQPLVHIRIQSLHIIVDIIQYPHHLLGEIEYSTPNPLPGLLDALSLPSLCTIEIHGVPWPHQEFKSFLTRSNCPLETVILATEAMMRHTQRAKCIALIPSLEVQVVVSQSEES</sequence>
<gene>
    <name evidence="3" type="ORF">F5891DRAFT_1050298</name>
</gene>
<dbReference type="SUPFAM" id="SSF81383">
    <property type="entry name" value="F-box domain"/>
    <property type="match status" value="1"/>
</dbReference>
<dbReference type="Proteomes" id="UP001195769">
    <property type="component" value="Unassembled WGS sequence"/>
</dbReference>
<dbReference type="InterPro" id="IPR036047">
    <property type="entry name" value="F-box-like_dom_sf"/>
</dbReference>
<dbReference type="GeneID" id="64656742"/>
<dbReference type="PROSITE" id="PS50181">
    <property type="entry name" value="FBOX"/>
    <property type="match status" value="1"/>
</dbReference>
<protein>
    <recommendedName>
        <fullName evidence="2">F-box domain-containing protein</fullName>
    </recommendedName>
</protein>
<evidence type="ECO:0000313" key="4">
    <source>
        <dbReference type="Proteomes" id="UP001195769"/>
    </source>
</evidence>
<dbReference type="AlphaFoldDB" id="A0AAD4E0P7"/>
<proteinExistence type="predicted"/>
<dbReference type="Gene3D" id="1.20.1280.50">
    <property type="match status" value="1"/>
</dbReference>
<organism evidence="3 4">
    <name type="scientific">Suillus fuscotomentosus</name>
    <dbReference type="NCBI Taxonomy" id="1912939"/>
    <lineage>
        <taxon>Eukaryota</taxon>
        <taxon>Fungi</taxon>
        <taxon>Dikarya</taxon>
        <taxon>Basidiomycota</taxon>
        <taxon>Agaricomycotina</taxon>
        <taxon>Agaricomycetes</taxon>
        <taxon>Agaricomycetidae</taxon>
        <taxon>Boletales</taxon>
        <taxon>Suillineae</taxon>
        <taxon>Suillaceae</taxon>
        <taxon>Suillus</taxon>
    </lineage>
</organism>
<evidence type="ECO:0000256" key="1">
    <source>
        <dbReference type="SAM" id="Coils"/>
    </source>
</evidence>
<accession>A0AAD4E0P7</accession>
<dbReference type="InterPro" id="IPR001810">
    <property type="entry name" value="F-box_dom"/>
</dbReference>
<feature type="domain" description="F-box" evidence="2">
    <location>
        <begin position="128"/>
        <end position="185"/>
    </location>
</feature>
<dbReference type="RefSeq" id="XP_041222667.1">
    <property type="nucleotide sequence ID" value="XM_041362444.1"/>
</dbReference>